<evidence type="ECO:0000256" key="1">
    <source>
        <dbReference type="ARBA" id="ARBA00022741"/>
    </source>
</evidence>
<dbReference type="CDD" id="cd17923">
    <property type="entry name" value="DEXHc_Hrq1-like"/>
    <property type="match status" value="1"/>
</dbReference>
<dbReference type="InterPro" id="IPR001650">
    <property type="entry name" value="Helicase_C-like"/>
</dbReference>
<dbReference type="GO" id="GO:0036297">
    <property type="term" value="P:interstrand cross-link repair"/>
    <property type="evidence" value="ECO:0007669"/>
    <property type="project" value="TreeGrafter"/>
</dbReference>
<dbReference type="GO" id="GO:0043138">
    <property type="term" value="F:3'-5' DNA helicase activity"/>
    <property type="evidence" value="ECO:0007669"/>
    <property type="project" value="TreeGrafter"/>
</dbReference>
<organism evidence="5 6">
    <name type="scientific">Ferrimicrobium acidiphilum DSM 19497</name>
    <dbReference type="NCBI Taxonomy" id="1121877"/>
    <lineage>
        <taxon>Bacteria</taxon>
        <taxon>Bacillati</taxon>
        <taxon>Actinomycetota</taxon>
        <taxon>Acidimicrobiia</taxon>
        <taxon>Acidimicrobiales</taxon>
        <taxon>Acidimicrobiaceae</taxon>
        <taxon>Ferrimicrobium</taxon>
    </lineage>
</organism>
<dbReference type="GO" id="GO:0016787">
    <property type="term" value="F:hydrolase activity"/>
    <property type="evidence" value="ECO:0007669"/>
    <property type="project" value="UniProtKB-KW"/>
</dbReference>
<dbReference type="Gene3D" id="3.40.50.300">
    <property type="entry name" value="P-loop containing nucleotide triphosphate hydrolases"/>
    <property type="match status" value="2"/>
</dbReference>
<dbReference type="GO" id="GO:0006289">
    <property type="term" value="P:nucleotide-excision repair"/>
    <property type="evidence" value="ECO:0007669"/>
    <property type="project" value="TreeGrafter"/>
</dbReference>
<dbReference type="EC" id="3.6.4.13" evidence="5"/>
<dbReference type="CDD" id="cd18797">
    <property type="entry name" value="SF2_C_Hrq"/>
    <property type="match status" value="1"/>
</dbReference>
<dbReference type="STRING" id="1121877.FEAC_15130"/>
<keyword evidence="1" id="KW-0547">Nucleotide-binding</keyword>
<reference evidence="5 6" key="1">
    <citation type="submission" date="2015-01" db="EMBL/GenBank/DDBJ databases">
        <title>Draft genome of the acidophilic iron oxidizer Ferrimicrobium acidiphilum strain T23.</title>
        <authorList>
            <person name="Poehlein A."/>
            <person name="Eisen S."/>
            <person name="Schloemann M."/>
            <person name="Johnson B.D."/>
            <person name="Daniel R."/>
            <person name="Muehling M."/>
        </authorList>
    </citation>
    <scope>NUCLEOTIDE SEQUENCE [LARGE SCALE GENOMIC DNA]</scope>
    <source>
        <strain evidence="5 6">T23</strain>
    </source>
</reference>
<evidence type="ECO:0000259" key="3">
    <source>
        <dbReference type="PROSITE" id="PS51192"/>
    </source>
</evidence>
<dbReference type="GO" id="GO:0005524">
    <property type="term" value="F:ATP binding"/>
    <property type="evidence" value="ECO:0007669"/>
    <property type="project" value="UniProtKB-KW"/>
</dbReference>
<dbReference type="SMART" id="SM00490">
    <property type="entry name" value="HELICc"/>
    <property type="match status" value="1"/>
</dbReference>
<gene>
    <name evidence="5" type="primary">rhlE</name>
    <name evidence="5" type="ORF">FEAC_15130</name>
</gene>
<evidence type="ECO:0000259" key="4">
    <source>
        <dbReference type="PROSITE" id="PS51194"/>
    </source>
</evidence>
<dbReference type="SUPFAM" id="SSF52540">
    <property type="entry name" value="P-loop containing nucleoside triphosphate hydrolases"/>
    <property type="match status" value="1"/>
</dbReference>
<dbReference type="Pfam" id="PF00270">
    <property type="entry name" value="DEAD"/>
    <property type="match status" value="1"/>
</dbReference>
<dbReference type="PROSITE" id="PS51194">
    <property type="entry name" value="HELICASE_CTER"/>
    <property type="match status" value="1"/>
</dbReference>
<dbReference type="Pfam" id="PF00271">
    <property type="entry name" value="Helicase_C"/>
    <property type="match status" value="1"/>
</dbReference>
<name>A0A0D8FUF0_9ACTN</name>
<dbReference type="AlphaFoldDB" id="A0A0D8FUF0"/>
<sequence>MPSDLEARFRALSHKAPADVADSAPADDSSIVEVIERAGFYRDQIAQSIVIPARDARFLEPDKPLSPYTRQAVLPGGGRLYSHQALVYDHVQQGSNVVLATPTASGKTLAFVLPTLERLLADPQATALFLYPTKALAYDQLERLRELDQTLGGQLRPAVYDGDTPAAERAKIRANARIIISNPHGLHLYLGWHSSWESFLSNLSVVVIDEAHHYVGSLGASFQGLLWRLERLTHHYHARPVIIAASGTIANPREHLQTLTNQPFVVVDDSGASQSERTVLFWDCTRDPKTPPSTQAAYLTRHLIRMRRSVVVFSNTRAQAEYVAMAGSDRSHRILPYRSGYSAEMRRRVEHELRSGSIRGVSATSALELGVDIGSLDTVVLNGYPGSISSLWQRLGRAGRTNLDALGIVMVGGDPISRSLLANAAELLERTPEHAIAASDDTDILTRHLLLAAAELPLEETSIEDGPGATAALSDLVNRDLLIKDGTTYRSTKQRPHLGTPFMEREASYEIHFQGTRDHRAVERISIRQALREAHKGAVFLHFGTPFRVQRVDSERREIVCIPETEGHHTQPALFRSLSQGRILEHLEPHPTLGIERIEALVVEQVTGYKEFDQQGRQVAKRKVTSPIISSPAEAVVLTCVDPIYLGIDPEDLFAGLHALEHALAKVLPLLTNGGTSDLASLTLRNGDAPSIVIYYLTKSHPSTMITKVIHNLHEALSLAEHLIAACSCASGCPFCVLDARCDDEVIDKGAALALSRLLGKISVGTALDSSGDEEG</sequence>
<evidence type="ECO:0000313" key="5">
    <source>
        <dbReference type="EMBL" id="KJE76726.1"/>
    </source>
</evidence>
<feature type="domain" description="Helicase ATP-binding" evidence="3">
    <location>
        <begin position="88"/>
        <end position="267"/>
    </location>
</feature>
<keyword evidence="6" id="KW-1185">Reference proteome</keyword>
<dbReference type="EMBL" id="JXUW01000012">
    <property type="protein sequence ID" value="KJE76726.1"/>
    <property type="molecule type" value="Genomic_DNA"/>
</dbReference>
<dbReference type="PANTHER" id="PTHR47957">
    <property type="entry name" value="ATP-DEPENDENT HELICASE HRQ1"/>
    <property type="match status" value="1"/>
</dbReference>
<evidence type="ECO:0000313" key="6">
    <source>
        <dbReference type="Proteomes" id="UP000032336"/>
    </source>
</evidence>
<dbReference type="OrthoDB" id="3197455at2"/>
<dbReference type="InterPro" id="IPR027417">
    <property type="entry name" value="P-loop_NTPase"/>
</dbReference>
<proteinExistence type="predicted"/>
<accession>A0A0D8FUF0</accession>
<keyword evidence="5" id="KW-0378">Hydrolase</keyword>
<dbReference type="InterPro" id="IPR018973">
    <property type="entry name" value="MZB"/>
</dbReference>
<dbReference type="InterPro" id="IPR011545">
    <property type="entry name" value="DEAD/DEAH_box_helicase_dom"/>
</dbReference>
<dbReference type="PANTHER" id="PTHR47957:SF3">
    <property type="entry name" value="ATP-DEPENDENT HELICASE HRQ1"/>
    <property type="match status" value="1"/>
</dbReference>
<dbReference type="GO" id="GO:0003724">
    <property type="term" value="F:RNA helicase activity"/>
    <property type="evidence" value="ECO:0007669"/>
    <property type="project" value="UniProtKB-EC"/>
</dbReference>
<dbReference type="PROSITE" id="PS51192">
    <property type="entry name" value="HELICASE_ATP_BIND_1"/>
    <property type="match status" value="1"/>
</dbReference>
<keyword evidence="2" id="KW-0067">ATP-binding</keyword>
<feature type="domain" description="Helicase C-terminal" evidence="4">
    <location>
        <begin position="298"/>
        <end position="464"/>
    </location>
</feature>
<dbReference type="GO" id="GO:0003676">
    <property type="term" value="F:nucleic acid binding"/>
    <property type="evidence" value="ECO:0007669"/>
    <property type="project" value="InterPro"/>
</dbReference>
<dbReference type="eggNOG" id="COG1201">
    <property type="taxonomic scope" value="Bacteria"/>
</dbReference>
<dbReference type="Proteomes" id="UP000032336">
    <property type="component" value="Unassembled WGS sequence"/>
</dbReference>
<dbReference type="RefSeq" id="WP_035389159.1">
    <property type="nucleotide sequence ID" value="NZ_JQKF01000010.1"/>
</dbReference>
<dbReference type="InterPro" id="IPR014001">
    <property type="entry name" value="Helicase_ATP-bd"/>
</dbReference>
<dbReference type="GeneID" id="78372699"/>
<dbReference type="Pfam" id="PF09369">
    <property type="entry name" value="MZB"/>
    <property type="match status" value="1"/>
</dbReference>
<keyword evidence="5" id="KW-0347">Helicase</keyword>
<protein>
    <submittedName>
        <fullName evidence="5">ATP-dependent RNA helicase RhlE</fullName>
        <ecNumber evidence="5">3.6.4.13</ecNumber>
    </submittedName>
</protein>
<comment type="caution">
    <text evidence="5">The sequence shown here is derived from an EMBL/GenBank/DDBJ whole genome shotgun (WGS) entry which is preliminary data.</text>
</comment>
<dbReference type="SMART" id="SM00487">
    <property type="entry name" value="DEXDc"/>
    <property type="match status" value="1"/>
</dbReference>
<evidence type="ECO:0000256" key="2">
    <source>
        <dbReference type="ARBA" id="ARBA00022840"/>
    </source>
</evidence>